<dbReference type="InterPro" id="IPR001460">
    <property type="entry name" value="PCN-bd_Tpept"/>
</dbReference>
<protein>
    <submittedName>
        <fullName evidence="4">Cell division protein FtsI (Penicillin-binding protein 3)</fullName>
    </submittedName>
</protein>
<feature type="domain" description="PASTA" evidence="3">
    <location>
        <begin position="514"/>
        <end position="569"/>
    </location>
</feature>
<dbReference type="EMBL" id="JACHEX010000004">
    <property type="protein sequence ID" value="MBB6063076.1"/>
    <property type="molecule type" value="Genomic_DNA"/>
</dbReference>
<keyword evidence="4" id="KW-0132">Cell division</keyword>
<evidence type="ECO:0000259" key="3">
    <source>
        <dbReference type="PROSITE" id="PS51178"/>
    </source>
</evidence>
<accession>A0A841GHA2</accession>
<dbReference type="AlphaFoldDB" id="A0A841GHA2"/>
<dbReference type="Gene3D" id="3.30.450.330">
    <property type="match status" value="1"/>
</dbReference>
<dbReference type="Proteomes" id="UP000555828">
    <property type="component" value="Unassembled WGS sequence"/>
</dbReference>
<reference evidence="4 5" key="1">
    <citation type="submission" date="2020-08" db="EMBL/GenBank/DDBJ databases">
        <title>Genomic Encyclopedia of Type Strains, Phase IV (KMG-IV): sequencing the most valuable type-strain genomes for metagenomic binning, comparative biology and taxonomic classification.</title>
        <authorList>
            <person name="Goeker M."/>
        </authorList>
    </citation>
    <scope>NUCLEOTIDE SEQUENCE [LARGE SCALE GENOMIC DNA]</scope>
    <source>
        <strain evidence="4 5">DSM 13481</strain>
    </source>
</reference>
<dbReference type="GO" id="GO:0071555">
    <property type="term" value="P:cell wall organization"/>
    <property type="evidence" value="ECO:0007669"/>
    <property type="project" value="TreeGrafter"/>
</dbReference>
<evidence type="ECO:0000313" key="4">
    <source>
        <dbReference type="EMBL" id="MBB6063076.1"/>
    </source>
</evidence>
<keyword evidence="4" id="KW-0131">Cell cycle</keyword>
<keyword evidence="2" id="KW-0472">Membrane</keyword>
<name>A0A841GHA2_9BACT</name>
<dbReference type="SUPFAM" id="SSF56601">
    <property type="entry name" value="beta-lactamase/transpeptidase-like"/>
    <property type="match status" value="1"/>
</dbReference>
<proteinExistence type="predicted"/>
<comment type="caution">
    <text evidence="4">The sequence shown here is derived from an EMBL/GenBank/DDBJ whole genome shotgun (WGS) entry which is preliminary data.</text>
</comment>
<dbReference type="SUPFAM" id="SSF56519">
    <property type="entry name" value="Penicillin binding protein dimerisation domain"/>
    <property type="match status" value="1"/>
</dbReference>
<dbReference type="Gene3D" id="3.90.1310.10">
    <property type="entry name" value="Penicillin-binding protein 2a (Domain 2)"/>
    <property type="match status" value="1"/>
</dbReference>
<dbReference type="InterPro" id="IPR012338">
    <property type="entry name" value="Beta-lactam/transpept-like"/>
</dbReference>
<evidence type="ECO:0000256" key="2">
    <source>
        <dbReference type="ARBA" id="ARBA00023136"/>
    </source>
</evidence>
<dbReference type="PANTHER" id="PTHR30627">
    <property type="entry name" value="PEPTIDOGLYCAN D,D-TRANSPEPTIDASE"/>
    <property type="match status" value="1"/>
</dbReference>
<evidence type="ECO:0000313" key="5">
    <source>
        <dbReference type="Proteomes" id="UP000555828"/>
    </source>
</evidence>
<dbReference type="Pfam" id="PF00905">
    <property type="entry name" value="Transpeptidase"/>
    <property type="match status" value="1"/>
</dbReference>
<sequence>MYFIFVILIFIEVIKLFEVNKIEENTIVYEKIPSLRGKIYDCNNQLLATSLPLYVAYFDVDFLKRLYNPSYDFDIKLLESRFNVKIDFNKRFVKLGESFDINVIKQKIPFELRKFVNISINEKRLRLENFGLDQIIGIVRDGKGVNGIEKFFDDLLSKKQDGEINLKVSGGVTKEASIIQYIPPINGESIVLSLDTDIQKILYEIAFNSKINYHAENVGIILMETKTGKIRALVTTNNWPDYFMGYIEPGSAMKPMFYSAALDLGVITEDSTFVCKGYIYPDSELDIKISDIHPHGLLDLKEAISESCNVAAVLTSKRIVEEYNNETLYNIFKTFGFGEKTGIELPNEIEGVLNSPDKWSKIEWAYLPIGYSIGVTPLQLITAFNSIFNDGILIKPTLIENSTPKKYRVMSSNTADKMKKFLKDVVEHGTGIFAKIPGMDIYGKTGTSEIPGKEGSYIMTFEGNFSLNSIDYTALVWVTNPEGYSLSSYVAAPIFKQVVLKLKEYYSENNRMIYVTPGLVPNIVGWNIRQVFVLEKYFKIKILGKGLYVKKQFPDPGSFSDEIIVYLGE</sequence>
<dbReference type="InterPro" id="IPR036138">
    <property type="entry name" value="PBP_dimer_sf"/>
</dbReference>
<keyword evidence="5" id="KW-1185">Reference proteome</keyword>
<dbReference type="InterPro" id="IPR005543">
    <property type="entry name" value="PASTA_dom"/>
</dbReference>
<gene>
    <name evidence="4" type="ORF">HNP65_001539</name>
</gene>
<dbReference type="PROSITE" id="PS51178">
    <property type="entry name" value="PASTA"/>
    <property type="match status" value="1"/>
</dbReference>
<dbReference type="InterPro" id="IPR050515">
    <property type="entry name" value="Beta-lactam/transpept"/>
</dbReference>
<dbReference type="RefSeq" id="WP_184619676.1">
    <property type="nucleotide sequence ID" value="NZ_JACHEX010000004.1"/>
</dbReference>
<dbReference type="PANTHER" id="PTHR30627:SF1">
    <property type="entry name" value="PEPTIDOGLYCAN D,D-TRANSPEPTIDASE FTSI"/>
    <property type="match status" value="1"/>
</dbReference>
<dbReference type="GO" id="GO:0051301">
    <property type="term" value="P:cell division"/>
    <property type="evidence" value="ECO:0007669"/>
    <property type="project" value="UniProtKB-KW"/>
</dbReference>
<comment type="subcellular location">
    <subcellularLocation>
        <location evidence="1">Membrane</location>
    </subcellularLocation>
</comment>
<dbReference type="GO" id="GO:0008658">
    <property type="term" value="F:penicillin binding"/>
    <property type="evidence" value="ECO:0007669"/>
    <property type="project" value="InterPro"/>
</dbReference>
<dbReference type="GO" id="GO:0005886">
    <property type="term" value="C:plasma membrane"/>
    <property type="evidence" value="ECO:0007669"/>
    <property type="project" value="TreeGrafter"/>
</dbReference>
<evidence type="ECO:0000256" key="1">
    <source>
        <dbReference type="ARBA" id="ARBA00004370"/>
    </source>
</evidence>
<organism evidence="4 5">
    <name type="scientific">Thermosipho japonicus</name>
    <dbReference type="NCBI Taxonomy" id="90323"/>
    <lineage>
        <taxon>Bacteria</taxon>
        <taxon>Thermotogati</taxon>
        <taxon>Thermotogota</taxon>
        <taxon>Thermotogae</taxon>
        <taxon>Thermotogales</taxon>
        <taxon>Fervidobacteriaceae</taxon>
        <taxon>Thermosipho</taxon>
    </lineage>
</organism>
<dbReference type="Gene3D" id="3.40.710.10">
    <property type="entry name" value="DD-peptidase/beta-lactamase superfamily"/>
    <property type="match status" value="1"/>
</dbReference>